<keyword evidence="16" id="KW-0511">Multifunctional enzyme</keyword>
<dbReference type="PROSITE" id="PS51068">
    <property type="entry name" value="FPG_CAT"/>
    <property type="match status" value="1"/>
</dbReference>
<evidence type="ECO:0000256" key="18">
    <source>
        <dbReference type="ARBA" id="ARBA00030638"/>
    </source>
</evidence>
<feature type="domain" description="FPG-type" evidence="21">
    <location>
        <begin position="263"/>
        <end position="297"/>
    </location>
</feature>
<dbReference type="NCBIfam" id="TIGR00577">
    <property type="entry name" value="fpg"/>
    <property type="match status" value="1"/>
</dbReference>
<feature type="domain" description="Formamidopyrimidine-DNA glycosylase catalytic" evidence="22">
    <location>
        <begin position="2"/>
        <end position="134"/>
    </location>
</feature>
<evidence type="ECO:0000256" key="13">
    <source>
        <dbReference type="ARBA" id="ARBA00023125"/>
    </source>
</evidence>
<keyword evidence="11 23" id="KW-0378">Hydrolase</keyword>
<evidence type="ECO:0000313" key="23">
    <source>
        <dbReference type="EMBL" id="NNJ25120.1"/>
    </source>
</evidence>
<dbReference type="InterPro" id="IPR035937">
    <property type="entry name" value="FPG_N"/>
</dbReference>
<keyword evidence="17 23" id="KW-0326">Glycosidase</keyword>
<evidence type="ECO:0000256" key="11">
    <source>
        <dbReference type="ARBA" id="ARBA00022801"/>
    </source>
</evidence>
<evidence type="ECO:0000256" key="12">
    <source>
        <dbReference type="ARBA" id="ARBA00022833"/>
    </source>
</evidence>
<evidence type="ECO:0000256" key="5">
    <source>
        <dbReference type="ARBA" id="ARBA00012024"/>
    </source>
</evidence>
<dbReference type="EC" id="3.2.2.23" evidence="5"/>
<dbReference type="Pfam" id="PF06827">
    <property type="entry name" value="zf-FPG_IleRS"/>
    <property type="match status" value="1"/>
</dbReference>
<accession>A0ABX1VAK1</accession>
<dbReference type="EMBL" id="WTPX01000026">
    <property type="protein sequence ID" value="NNJ25120.1"/>
    <property type="molecule type" value="Genomic_DNA"/>
</dbReference>
<dbReference type="InterPro" id="IPR010979">
    <property type="entry name" value="Ribosomal_uS13-like_H2TH"/>
</dbReference>
<dbReference type="Proteomes" id="UP000609651">
    <property type="component" value="Unassembled WGS sequence"/>
</dbReference>
<organism evidence="23 24">
    <name type="scientific">Alienimonas chondri</name>
    <dbReference type="NCBI Taxonomy" id="2681879"/>
    <lineage>
        <taxon>Bacteria</taxon>
        <taxon>Pseudomonadati</taxon>
        <taxon>Planctomycetota</taxon>
        <taxon>Planctomycetia</taxon>
        <taxon>Planctomycetales</taxon>
        <taxon>Planctomycetaceae</taxon>
        <taxon>Alienimonas</taxon>
    </lineage>
</organism>
<dbReference type="PANTHER" id="PTHR22993">
    <property type="entry name" value="FORMAMIDOPYRIMIDINE-DNA GLYCOSYLASE"/>
    <property type="match status" value="1"/>
</dbReference>
<keyword evidence="13" id="KW-0238">DNA-binding</keyword>
<dbReference type="SUPFAM" id="SSF46946">
    <property type="entry name" value="S13-like H2TH domain"/>
    <property type="match status" value="1"/>
</dbReference>
<evidence type="ECO:0000256" key="7">
    <source>
        <dbReference type="ARBA" id="ARBA00016240"/>
    </source>
</evidence>
<evidence type="ECO:0000256" key="15">
    <source>
        <dbReference type="ARBA" id="ARBA00023239"/>
    </source>
</evidence>
<evidence type="ECO:0000256" key="14">
    <source>
        <dbReference type="ARBA" id="ARBA00023204"/>
    </source>
</evidence>
<dbReference type="SUPFAM" id="SSF81624">
    <property type="entry name" value="N-terminal domain of MutM-like DNA repair proteins"/>
    <property type="match status" value="1"/>
</dbReference>
<sequence>MPELPEVETMVRGVRPHAVGRTITAVKRPSGGTNAAGQPLRPISLTPSLSSLAARVRGKMIEAVERRAKRVVLRLEGGRAIAVEPRMTGLMLLGAPPTTDHVRLELHLGPAVDSATGSGEGYPVLRFWDRRGLGTVRLYEPGELDTHLGPHKLGPDPLRLSPEEWAASLGSALAKTARPVKVALLDQKVAAGIGNLYASEALFHARIAPDRPGNGLSREEVRMLAAAAVEVLTEAIEYEGSTLSDGTYMNALGDPGRYRNEHRVYQRADVPCPRCGTAIVRTVQAQRSTFHCPACQR</sequence>
<keyword evidence="12" id="KW-0862">Zinc</keyword>
<reference evidence="23 24" key="1">
    <citation type="journal article" date="2020" name="Syst. Appl. Microbiol.">
        <title>Alienimonas chondri sp. nov., a novel planctomycete isolated from the biofilm of the red alga Chondrus crispus.</title>
        <authorList>
            <person name="Vitorino I."/>
            <person name="Albuquerque L."/>
            <person name="Wiegand S."/>
            <person name="Kallscheuer N."/>
            <person name="da Costa M.S."/>
            <person name="Lobo-da-Cunha A."/>
            <person name="Jogler C."/>
            <person name="Lage O.M."/>
        </authorList>
    </citation>
    <scope>NUCLEOTIDE SEQUENCE [LARGE SCALE GENOMIC DNA]</scope>
    <source>
        <strain evidence="23 24">LzC2</strain>
    </source>
</reference>
<evidence type="ECO:0000256" key="1">
    <source>
        <dbReference type="ARBA" id="ARBA00001668"/>
    </source>
</evidence>
<evidence type="ECO:0000313" key="24">
    <source>
        <dbReference type="Proteomes" id="UP000609651"/>
    </source>
</evidence>
<dbReference type="SUPFAM" id="SSF57716">
    <property type="entry name" value="Glucocorticoid receptor-like (DNA-binding domain)"/>
    <property type="match status" value="1"/>
</dbReference>
<keyword evidence="8" id="KW-0479">Metal-binding</keyword>
<evidence type="ECO:0000256" key="8">
    <source>
        <dbReference type="ARBA" id="ARBA00022723"/>
    </source>
</evidence>
<evidence type="ECO:0000259" key="22">
    <source>
        <dbReference type="PROSITE" id="PS51068"/>
    </source>
</evidence>
<evidence type="ECO:0000256" key="6">
    <source>
        <dbReference type="ARBA" id="ARBA00012720"/>
    </source>
</evidence>
<comment type="caution">
    <text evidence="23">The sequence shown here is derived from an EMBL/GenBank/DDBJ whole genome shotgun (WGS) entry which is preliminary data.</text>
</comment>
<dbReference type="Pfam" id="PF06831">
    <property type="entry name" value="H2TH"/>
    <property type="match status" value="1"/>
</dbReference>
<dbReference type="InterPro" id="IPR012319">
    <property type="entry name" value="FPG_cat"/>
</dbReference>
<evidence type="ECO:0000259" key="21">
    <source>
        <dbReference type="PROSITE" id="PS51066"/>
    </source>
</evidence>
<dbReference type="RefSeq" id="WP_171184785.1">
    <property type="nucleotide sequence ID" value="NZ_WTPX01000026.1"/>
</dbReference>
<comment type="similarity">
    <text evidence="3">Belongs to the FPG family.</text>
</comment>
<evidence type="ECO:0000256" key="4">
    <source>
        <dbReference type="ARBA" id="ARBA00011245"/>
    </source>
</evidence>
<dbReference type="PROSITE" id="PS51066">
    <property type="entry name" value="ZF_FPG_2"/>
    <property type="match status" value="1"/>
</dbReference>
<dbReference type="Gene3D" id="3.20.190.10">
    <property type="entry name" value="MutM-like, N-terminal"/>
    <property type="match status" value="1"/>
</dbReference>
<dbReference type="InterPro" id="IPR000214">
    <property type="entry name" value="Znf_DNA_glyclase/AP_lyase"/>
</dbReference>
<dbReference type="GO" id="GO:0008534">
    <property type="term" value="F:oxidized purine nucleobase lesion DNA N-glycosylase activity"/>
    <property type="evidence" value="ECO:0007669"/>
    <property type="project" value="UniProtKB-EC"/>
</dbReference>
<keyword evidence="9" id="KW-0227">DNA damage</keyword>
<dbReference type="NCBIfam" id="NF002211">
    <property type="entry name" value="PRK01103.1"/>
    <property type="match status" value="1"/>
</dbReference>
<comment type="cofactor">
    <cofactor evidence="2">
        <name>Zn(2+)</name>
        <dbReference type="ChEBI" id="CHEBI:29105"/>
    </cofactor>
</comment>
<dbReference type="Pfam" id="PF01149">
    <property type="entry name" value="Fapy_DNA_glyco"/>
    <property type="match status" value="1"/>
</dbReference>
<dbReference type="SMART" id="SM01232">
    <property type="entry name" value="H2TH"/>
    <property type="match status" value="1"/>
</dbReference>
<dbReference type="InterPro" id="IPR020629">
    <property type="entry name" value="FPG_Glyclase"/>
</dbReference>
<dbReference type="InterPro" id="IPR015886">
    <property type="entry name" value="H2TH_FPG"/>
</dbReference>
<comment type="catalytic activity">
    <reaction evidence="1">
        <text>Hydrolysis of DNA containing ring-opened 7-methylguanine residues, releasing 2,6-diamino-4-hydroxy-5-(N-methyl)formamidopyrimidine.</text>
        <dbReference type="EC" id="3.2.2.23"/>
    </reaction>
</comment>
<evidence type="ECO:0000256" key="16">
    <source>
        <dbReference type="ARBA" id="ARBA00023268"/>
    </source>
</evidence>
<keyword evidence="24" id="KW-1185">Reference proteome</keyword>
<evidence type="ECO:0000256" key="10">
    <source>
        <dbReference type="ARBA" id="ARBA00022771"/>
    </source>
</evidence>
<gene>
    <name evidence="23" type="primary">mutM</name>
    <name evidence="23" type="ORF">LzC2_11830</name>
</gene>
<dbReference type="PANTHER" id="PTHR22993:SF9">
    <property type="entry name" value="FORMAMIDOPYRIMIDINE-DNA GLYCOSYLASE"/>
    <property type="match status" value="1"/>
</dbReference>
<dbReference type="EC" id="4.2.99.18" evidence="6"/>
<keyword evidence="15" id="KW-0456">Lyase</keyword>
<dbReference type="InterPro" id="IPR010663">
    <property type="entry name" value="Znf_FPG/IleRS"/>
</dbReference>
<dbReference type="SMART" id="SM00898">
    <property type="entry name" value="Fapy_DNA_glyco"/>
    <property type="match status" value="1"/>
</dbReference>
<proteinExistence type="inferred from homology"/>
<dbReference type="Gene3D" id="1.10.8.50">
    <property type="match status" value="1"/>
</dbReference>
<evidence type="ECO:0000256" key="19">
    <source>
        <dbReference type="ARBA" id="ARBA00044632"/>
    </source>
</evidence>
<name>A0ABX1VAK1_9PLAN</name>
<dbReference type="CDD" id="cd08966">
    <property type="entry name" value="EcFpg-like_N"/>
    <property type="match status" value="1"/>
</dbReference>
<protein>
    <recommendedName>
        <fullName evidence="7">Formamidopyrimidine-DNA glycosylase</fullName>
        <ecNumber evidence="5">3.2.2.23</ecNumber>
        <ecNumber evidence="6">4.2.99.18</ecNumber>
    </recommendedName>
    <alternativeName>
        <fullName evidence="18">DNA-(apurinic or apyrimidinic site) lyase MutM</fullName>
    </alternativeName>
</protein>
<keyword evidence="10 20" id="KW-0863">Zinc-finger</keyword>
<comment type="catalytic activity">
    <reaction evidence="19">
        <text>2'-deoxyribonucleotide-(2'-deoxyribose 5'-phosphate)-2'-deoxyribonucleotide-DNA = a 3'-end 2'-deoxyribonucleotide-(2,3-dehydro-2,3-deoxyribose 5'-phosphate)-DNA + a 5'-end 5'-phospho-2'-deoxyribonucleoside-DNA + H(+)</text>
        <dbReference type="Rhea" id="RHEA:66592"/>
        <dbReference type="Rhea" id="RHEA-COMP:13180"/>
        <dbReference type="Rhea" id="RHEA-COMP:16897"/>
        <dbReference type="Rhea" id="RHEA-COMP:17067"/>
        <dbReference type="ChEBI" id="CHEBI:15378"/>
        <dbReference type="ChEBI" id="CHEBI:136412"/>
        <dbReference type="ChEBI" id="CHEBI:157695"/>
        <dbReference type="ChEBI" id="CHEBI:167181"/>
        <dbReference type="EC" id="4.2.99.18"/>
    </reaction>
</comment>
<comment type="subunit">
    <text evidence="4">Monomer.</text>
</comment>
<evidence type="ECO:0000256" key="20">
    <source>
        <dbReference type="PROSITE-ProRule" id="PRU00391"/>
    </source>
</evidence>
<evidence type="ECO:0000256" key="3">
    <source>
        <dbReference type="ARBA" id="ARBA00009409"/>
    </source>
</evidence>
<keyword evidence="14" id="KW-0234">DNA repair</keyword>
<evidence type="ECO:0000256" key="2">
    <source>
        <dbReference type="ARBA" id="ARBA00001947"/>
    </source>
</evidence>
<evidence type="ECO:0000256" key="17">
    <source>
        <dbReference type="ARBA" id="ARBA00023295"/>
    </source>
</evidence>
<evidence type="ECO:0000256" key="9">
    <source>
        <dbReference type="ARBA" id="ARBA00022763"/>
    </source>
</evidence>